<protein>
    <recommendedName>
        <fullName evidence="1">GP-PDE domain-containing protein</fullName>
    </recommendedName>
</protein>
<dbReference type="InterPro" id="IPR017946">
    <property type="entry name" value="PLC-like_Pdiesterase_TIM-brl"/>
</dbReference>
<evidence type="ECO:0000313" key="2">
    <source>
        <dbReference type="EMBL" id="SVE56336.1"/>
    </source>
</evidence>
<dbReference type="SUPFAM" id="SSF51695">
    <property type="entry name" value="PLC-like phosphodiesterases"/>
    <property type="match status" value="1"/>
</dbReference>
<reference evidence="2" key="1">
    <citation type="submission" date="2018-05" db="EMBL/GenBank/DDBJ databases">
        <authorList>
            <person name="Lanie J.A."/>
            <person name="Ng W.-L."/>
            <person name="Kazmierczak K.M."/>
            <person name="Andrzejewski T.M."/>
            <person name="Davidsen T.M."/>
            <person name="Wayne K.J."/>
            <person name="Tettelin H."/>
            <person name="Glass J.I."/>
            <person name="Rusch D."/>
            <person name="Podicherti R."/>
            <person name="Tsui H.-C.T."/>
            <person name="Winkler M.E."/>
        </authorList>
    </citation>
    <scope>NUCLEOTIDE SEQUENCE</scope>
</reference>
<dbReference type="AlphaFoldDB" id="A0A383EHM4"/>
<dbReference type="GO" id="GO:0008081">
    <property type="term" value="F:phosphoric diester hydrolase activity"/>
    <property type="evidence" value="ECO:0007669"/>
    <property type="project" value="InterPro"/>
</dbReference>
<dbReference type="Pfam" id="PF13653">
    <property type="entry name" value="GDPD_2"/>
    <property type="match status" value="1"/>
</dbReference>
<dbReference type="EMBL" id="UINC01226030">
    <property type="protein sequence ID" value="SVE56336.1"/>
    <property type="molecule type" value="Genomic_DNA"/>
</dbReference>
<feature type="non-terminal residue" evidence="2">
    <location>
        <position position="1"/>
    </location>
</feature>
<accession>A0A383EHM4</accession>
<sequence>QLEVVNAIFHVLAENLGSGINLRRKMRGDEAYFKSKWMRTTIPFNGIPDCAQVPIGQWGIPIVTESFIRIMNLLGKFVHVWTIDEPEEMNRLIDLGVDGLMTDKPSILKSTLIDRGLFNY</sequence>
<dbReference type="PANTHER" id="PTHR46211">
    <property type="entry name" value="GLYCEROPHOSPHORYL DIESTER PHOSPHODIESTERASE"/>
    <property type="match status" value="1"/>
</dbReference>
<dbReference type="Gene3D" id="3.20.20.190">
    <property type="entry name" value="Phosphatidylinositol (PI) phosphodiesterase"/>
    <property type="match status" value="1"/>
</dbReference>
<dbReference type="GO" id="GO:0006629">
    <property type="term" value="P:lipid metabolic process"/>
    <property type="evidence" value="ECO:0007669"/>
    <property type="project" value="InterPro"/>
</dbReference>
<proteinExistence type="predicted"/>
<feature type="domain" description="GP-PDE" evidence="1">
    <location>
        <begin position="1"/>
        <end position="112"/>
    </location>
</feature>
<gene>
    <name evidence="2" type="ORF">METZ01_LOCUS509190</name>
</gene>
<evidence type="ECO:0000259" key="1">
    <source>
        <dbReference type="PROSITE" id="PS51704"/>
    </source>
</evidence>
<name>A0A383EHM4_9ZZZZ</name>
<dbReference type="InterPro" id="IPR030395">
    <property type="entry name" value="GP_PDE_dom"/>
</dbReference>
<dbReference type="PROSITE" id="PS51704">
    <property type="entry name" value="GP_PDE"/>
    <property type="match status" value="1"/>
</dbReference>
<dbReference type="PANTHER" id="PTHR46211:SF14">
    <property type="entry name" value="GLYCEROPHOSPHODIESTER PHOSPHODIESTERASE"/>
    <property type="match status" value="1"/>
</dbReference>
<organism evidence="2">
    <name type="scientific">marine metagenome</name>
    <dbReference type="NCBI Taxonomy" id="408172"/>
    <lineage>
        <taxon>unclassified sequences</taxon>
        <taxon>metagenomes</taxon>
        <taxon>ecological metagenomes</taxon>
    </lineage>
</organism>